<dbReference type="RefSeq" id="WP_098343038.1">
    <property type="nucleotide sequence ID" value="NZ_NTRR01000025.1"/>
</dbReference>
<dbReference type="Proteomes" id="UP000220032">
    <property type="component" value="Unassembled WGS sequence"/>
</dbReference>
<evidence type="ECO:0008006" key="3">
    <source>
        <dbReference type="Google" id="ProtNLM"/>
    </source>
</evidence>
<proteinExistence type="predicted"/>
<gene>
    <name evidence="1" type="ORF">CN307_17575</name>
</gene>
<evidence type="ECO:0000313" key="1">
    <source>
        <dbReference type="EMBL" id="PFE14041.1"/>
    </source>
</evidence>
<protein>
    <recommendedName>
        <fullName evidence="3">Apea-like HEPN domain-containing protein</fullName>
    </recommendedName>
</protein>
<dbReference type="AlphaFoldDB" id="A0A2A8ZYG5"/>
<sequence length="348" mass="41499">MIVVNIFGEIEPIVISNKLGITLSNLPKDWQEELIETMEEEIYYRVYDSKKYSRFGNIEQYDVKKIVAHKNFLGLFNPSEKEYLKEISKKLTCISIEDFENSLLQKKNPYMDSPTCEIEFGEKWIDFYRFIINNECNKKNWIPLTCMYSSEKSNFEKTGVLRVLYGEMNLKFNRNSIDYNQRKINSLLEFGKMIDSFLEIEENFHMLDYIMTAVADDSNYNAYHLIKNYSLMEMIVGKKNLKNPAEFDKKLSLFIESDRYETDEQKKLFAQLIRQIRNKIAHGDFIGVRGKLEDYATHFMKNYNFDYFEYSRENWIYLNICCELDTILANILWALFSEQFCRFEGVIL</sequence>
<accession>A0A2A8ZYG5</accession>
<reference evidence="1 2" key="1">
    <citation type="submission" date="2017-09" db="EMBL/GenBank/DDBJ databases">
        <title>Large-scale bioinformatics analysis of Bacillus genomes uncovers conserved roles of natural products in bacterial physiology.</title>
        <authorList>
            <consortium name="Agbiome Team Llc"/>
            <person name="Bleich R.M."/>
            <person name="Grubbs K.J."/>
            <person name="Santa Maria K.C."/>
            <person name="Allen S.E."/>
            <person name="Farag S."/>
            <person name="Shank E.A."/>
            <person name="Bowers A."/>
        </authorList>
    </citation>
    <scope>NUCLEOTIDE SEQUENCE [LARGE SCALE GENOMIC DNA]</scope>
    <source>
        <strain evidence="1 2">AFS022681</strain>
    </source>
</reference>
<comment type="caution">
    <text evidence="1">The sequence shown here is derived from an EMBL/GenBank/DDBJ whole genome shotgun (WGS) entry which is preliminary data.</text>
</comment>
<name>A0A2A8ZYG5_BACCE</name>
<organism evidence="1 2">
    <name type="scientific">Bacillus cereus</name>
    <dbReference type="NCBI Taxonomy" id="1396"/>
    <lineage>
        <taxon>Bacteria</taxon>
        <taxon>Bacillati</taxon>
        <taxon>Bacillota</taxon>
        <taxon>Bacilli</taxon>
        <taxon>Bacillales</taxon>
        <taxon>Bacillaceae</taxon>
        <taxon>Bacillus</taxon>
        <taxon>Bacillus cereus group</taxon>
    </lineage>
</organism>
<dbReference type="EMBL" id="NTRR01000025">
    <property type="protein sequence ID" value="PFE14041.1"/>
    <property type="molecule type" value="Genomic_DNA"/>
</dbReference>
<evidence type="ECO:0000313" key="2">
    <source>
        <dbReference type="Proteomes" id="UP000220032"/>
    </source>
</evidence>